<gene>
    <name evidence="1" type="ORF">JYE49_00580</name>
</gene>
<sequence length="57" mass="6206">MIDKKARCRLAAGFLILLISACLFPQGKPAPDSVSVLINESVFCGVPISFIVYIMFT</sequence>
<name>A0AC61N7N9_9FIRM</name>
<protein>
    <submittedName>
        <fullName evidence="1">Uncharacterized protein</fullName>
    </submittedName>
</protein>
<dbReference type="Proteomes" id="UP000682782">
    <property type="component" value="Chromosome"/>
</dbReference>
<keyword evidence="2" id="KW-1185">Reference proteome</keyword>
<accession>A0AC61N7N9</accession>
<proteinExistence type="predicted"/>
<evidence type="ECO:0000313" key="1">
    <source>
        <dbReference type="EMBL" id="QUC67248.1"/>
    </source>
</evidence>
<evidence type="ECO:0000313" key="2">
    <source>
        <dbReference type="Proteomes" id="UP000682782"/>
    </source>
</evidence>
<dbReference type="EMBL" id="CP068393">
    <property type="protein sequence ID" value="QUC67248.1"/>
    <property type="molecule type" value="Genomic_DNA"/>
</dbReference>
<reference evidence="1" key="1">
    <citation type="submission" date="2021-01" db="EMBL/GenBank/DDBJ databases">
        <title>Complete genome sequence of Clostridiales bacterium R-7.</title>
        <authorList>
            <person name="Mahoney-Kurpe S.C."/>
            <person name="Palevich N."/>
            <person name="Koike S."/>
            <person name="Moon C.D."/>
            <person name="Attwood G.T."/>
        </authorList>
    </citation>
    <scope>NUCLEOTIDE SEQUENCE</scope>
    <source>
        <strain evidence="1">R-7</strain>
    </source>
</reference>
<organism evidence="1 2">
    <name type="scientific">Aristaeella hokkaidonensis</name>
    <dbReference type="NCBI Taxonomy" id="3046382"/>
    <lineage>
        <taxon>Bacteria</taxon>
        <taxon>Bacillati</taxon>
        <taxon>Bacillota</taxon>
        <taxon>Clostridia</taxon>
        <taxon>Eubacteriales</taxon>
        <taxon>Aristaeellaceae</taxon>
        <taxon>Aristaeella</taxon>
    </lineage>
</organism>